<organism evidence="3 4">
    <name type="scientific">Williamsia limnetica</name>
    <dbReference type="NCBI Taxonomy" id="882452"/>
    <lineage>
        <taxon>Bacteria</taxon>
        <taxon>Bacillati</taxon>
        <taxon>Actinomycetota</taxon>
        <taxon>Actinomycetes</taxon>
        <taxon>Mycobacteriales</taxon>
        <taxon>Nocardiaceae</taxon>
        <taxon>Williamsia</taxon>
    </lineage>
</organism>
<feature type="compositionally biased region" description="Low complexity" evidence="1">
    <location>
        <begin position="114"/>
        <end position="185"/>
    </location>
</feature>
<feature type="transmembrane region" description="Helical" evidence="2">
    <location>
        <begin position="258"/>
        <end position="278"/>
    </location>
</feature>
<feature type="compositionally biased region" description="Polar residues" evidence="1">
    <location>
        <begin position="31"/>
        <end position="41"/>
    </location>
</feature>
<feature type="transmembrane region" description="Helical" evidence="2">
    <location>
        <begin position="285"/>
        <end position="307"/>
    </location>
</feature>
<dbReference type="Gene3D" id="1.20.140.150">
    <property type="match status" value="1"/>
</dbReference>
<name>A0A318RMC0_WILLI</name>
<protein>
    <submittedName>
        <fullName evidence="3">Uncharacterized protein</fullName>
    </submittedName>
</protein>
<sequence>MKWMLCFTHGAAKVTLLEVVGFTVRNPISEEATTMTQQTPGQPDPYDQTRITSSNPPPVNPIPGTPRPEESPPAGIDHSAAGAEPTRPPQHGGPPQGQYGQEQYGQGQYGQGQYGQWQPGAAQPGQYGGQQPPQQYGSPSNQPQYGAPQGQPQYGAPQGQPHYGGQAPYQQGGQQPYQAGQNPYGAPQSNQGQQPYGSAFGAAPATSTEPVSQAVKIIGLVIGVFAVLVAIAAFLPWISGTISESGLGGDGDGSNDGVLTLVLAVIAGIFGVVSVLINKRSALHLTAGIVAVVTGLLVALIAIIDIADVMDAKDTGEVLGITVDVGIGLWLTLVGGIGLVIAGIAGIIKRK</sequence>
<proteinExistence type="predicted"/>
<keyword evidence="4" id="KW-1185">Reference proteome</keyword>
<evidence type="ECO:0000313" key="4">
    <source>
        <dbReference type="Proteomes" id="UP000247591"/>
    </source>
</evidence>
<evidence type="ECO:0000313" key="3">
    <source>
        <dbReference type="EMBL" id="PYE16876.1"/>
    </source>
</evidence>
<evidence type="ECO:0000256" key="2">
    <source>
        <dbReference type="SAM" id="Phobius"/>
    </source>
</evidence>
<dbReference type="AlphaFoldDB" id="A0A318RMC0"/>
<keyword evidence="2" id="KW-0472">Membrane</keyword>
<gene>
    <name evidence="3" type="ORF">DFR67_107119</name>
</gene>
<feature type="compositionally biased region" description="Pro residues" evidence="1">
    <location>
        <begin position="55"/>
        <end position="66"/>
    </location>
</feature>
<feature type="compositionally biased region" description="Low complexity" evidence="1">
    <location>
        <begin position="96"/>
        <end position="106"/>
    </location>
</feature>
<keyword evidence="2" id="KW-1133">Transmembrane helix</keyword>
<feature type="transmembrane region" description="Helical" evidence="2">
    <location>
        <begin position="327"/>
        <end position="348"/>
    </location>
</feature>
<feature type="region of interest" description="Disordered" evidence="1">
    <location>
        <begin position="31"/>
        <end position="203"/>
    </location>
</feature>
<accession>A0A318RMC0</accession>
<feature type="compositionally biased region" description="Polar residues" evidence="1">
    <location>
        <begin position="187"/>
        <end position="196"/>
    </location>
</feature>
<keyword evidence="2" id="KW-0812">Transmembrane</keyword>
<comment type="caution">
    <text evidence="3">The sequence shown here is derived from an EMBL/GenBank/DDBJ whole genome shotgun (WGS) entry which is preliminary data.</text>
</comment>
<dbReference type="EMBL" id="QJSP01000007">
    <property type="protein sequence ID" value="PYE16876.1"/>
    <property type="molecule type" value="Genomic_DNA"/>
</dbReference>
<evidence type="ECO:0000256" key="1">
    <source>
        <dbReference type="SAM" id="MobiDB-lite"/>
    </source>
</evidence>
<feature type="transmembrane region" description="Helical" evidence="2">
    <location>
        <begin position="217"/>
        <end position="238"/>
    </location>
</feature>
<dbReference type="Proteomes" id="UP000247591">
    <property type="component" value="Unassembled WGS sequence"/>
</dbReference>
<reference evidence="3 4" key="1">
    <citation type="submission" date="2018-06" db="EMBL/GenBank/DDBJ databases">
        <title>Genomic Encyclopedia of Type Strains, Phase IV (KMG-IV): sequencing the most valuable type-strain genomes for metagenomic binning, comparative biology and taxonomic classification.</title>
        <authorList>
            <person name="Goeker M."/>
        </authorList>
    </citation>
    <scope>NUCLEOTIDE SEQUENCE [LARGE SCALE GENOMIC DNA]</scope>
    <source>
        <strain evidence="3 4">DSM 45521</strain>
    </source>
</reference>